<gene>
    <name evidence="1" type="ORF">ACFO3O_16780</name>
</gene>
<dbReference type="PROSITE" id="PS51257">
    <property type="entry name" value="PROKAR_LIPOPROTEIN"/>
    <property type="match status" value="1"/>
</dbReference>
<organism evidence="1 2">
    <name type="scientific">Dokdonia ponticola</name>
    <dbReference type="NCBI Taxonomy" id="2041041"/>
    <lineage>
        <taxon>Bacteria</taxon>
        <taxon>Pseudomonadati</taxon>
        <taxon>Bacteroidota</taxon>
        <taxon>Flavobacteriia</taxon>
        <taxon>Flavobacteriales</taxon>
        <taxon>Flavobacteriaceae</taxon>
        <taxon>Dokdonia</taxon>
    </lineage>
</organism>
<evidence type="ECO:0000313" key="2">
    <source>
        <dbReference type="Proteomes" id="UP001596043"/>
    </source>
</evidence>
<accession>A0ABV9I192</accession>
<sequence length="184" mass="21599">MKKVVFIFFIILVSGCAKRTYVDDAFFTQQDNDNSNYANDKYQILAAVLKDIFIENTDNIIFNNLENKEKIYIAFSKHQKEEIKGKNKYYTLDSEKDYPQAIEGIQFSVKTFSELRNIAKKTSTFRAIQPKRLAIMDNTYAELIILLYDFPNIKIGDLYYMKLALKKSDTAWIVHKRKIESSMR</sequence>
<evidence type="ECO:0000313" key="1">
    <source>
        <dbReference type="EMBL" id="MFC4635568.1"/>
    </source>
</evidence>
<dbReference type="EMBL" id="JBHSFV010000011">
    <property type="protein sequence ID" value="MFC4635568.1"/>
    <property type="molecule type" value="Genomic_DNA"/>
</dbReference>
<dbReference type="Proteomes" id="UP001596043">
    <property type="component" value="Unassembled WGS sequence"/>
</dbReference>
<keyword evidence="2" id="KW-1185">Reference proteome</keyword>
<evidence type="ECO:0008006" key="3">
    <source>
        <dbReference type="Google" id="ProtNLM"/>
    </source>
</evidence>
<comment type="caution">
    <text evidence="1">The sequence shown here is derived from an EMBL/GenBank/DDBJ whole genome shotgun (WGS) entry which is preliminary data.</text>
</comment>
<proteinExistence type="predicted"/>
<reference evidence="2" key="1">
    <citation type="journal article" date="2019" name="Int. J. Syst. Evol. Microbiol.">
        <title>The Global Catalogue of Microorganisms (GCM) 10K type strain sequencing project: providing services to taxonomists for standard genome sequencing and annotation.</title>
        <authorList>
            <consortium name="The Broad Institute Genomics Platform"/>
            <consortium name="The Broad Institute Genome Sequencing Center for Infectious Disease"/>
            <person name="Wu L."/>
            <person name="Ma J."/>
        </authorList>
    </citation>
    <scope>NUCLEOTIDE SEQUENCE [LARGE SCALE GENOMIC DNA]</scope>
    <source>
        <strain evidence="2">YJ-61-S</strain>
    </source>
</reference>
<name>A0ABV9I192_9FLAO</name>
<protein>
    <recommendedName>
        <fullName evidence="3">SnoaL-like domain-containing protein</fullName>
    </recommendedName>
</protein>
<dbReference type="RefSeq" id="WP_379980920.1">
    <property type="nucleotide sequence ID" value="NZ_JBHSFV010000011.1"/>
</dbReference>